<dbReference type="PROSITE" id="PS50002">
    <property type="entry name" value="SH3"/>
    <property type="match status" value="1"/>
</dbReference>
<name>A0A8J2WE11_9STRA</name>
<feature type="region of interest" description="Disordered" evidence="6">
    <location>
        <begin position="587"/>
        <end position="608"/>
    </location>
</feature>
<comment type="subcellular location">
    <subcellularLocation>
        <location evidence="1">Cytoplasm</location>
    </subcellularLocation>
</comment>
<evidence type="ECO:0000313" key="9">
    <source>
        <dbReference type="Proteomes" id="UP000789595"/>
    </source>
</evidence>
<evidence type="ECO:0000256" key="3">
    <source>
        <dbReference type="ARBA" id="ARBA00022490"/>
    </source>
</evidence>
<comment type="caution">
    <text evidence="8">The sequence shown here is derived from an EMBL/GenBank/DDBJ whole genome shotgun (WGS) entry which is preliminary data.</text>
</comment>
<dbReference type="SUPFAM" id="SSF103657">
    <property type="entry name" value="BAR/IMD domain-like"/>
    <property type="match status" value="1"/>
</dbReference>
<evidence type="ECO:0000256" key="5">
    <source>
        <dbReference type="SAM" id="Coils"/>
    </source>
</evidence>
<dbReference type="Gene3D" id="1.20.1270.60">
    <property type="entry name" value="Arfaptin homology (AH) domain/BAR domain"/>
    <property type="match status" value="2"/>
</dbReference>
<evidence type="ECO:0000256" key="1">
    <source>
        <dbReference type="ARBA" id="ARBA00004496"/>
    </source>
</evidence>
<dbReference type="EMBL" id="CAKKNE010000001">
    <property type="protein sequence ID" value="CAH0364545.1"/>
    <property type="molecule type" value="Genomic_DNA"/>
</dbReference>
<sequence length="709" mass="77342">MNAFKRASLKLSHAVKHKTLSGGSTEEIVDEALEKRLSEHKAYEEKVKTLQALTLDARAQLGEVFLQIGNAAQCVEQLSDHQLDPASARATLGLPPEPGDDPKADEQTFLMLLEIADKAKVVGGAMQEAFHGAFGEGLQNALLAPLEQETQAFKDTAKKLEDQHRTAMEARHYREKIVSMNAGKTKNDPEKLARNAGKSAEAERAAADAKKALEDAFAAHDAARLDICCKRVGHLKGMLHRFCELVLTALSMDASMVKLTKGKTELDASNVYGDVNVMSIADRLKKGMGLTERTTPPKRHLKLAHYKAHARTAFTTGKQSGEDKPVDAEEREVDEMTLRFNQSTEQLQNLLKTTEDVAKWYESGFRGMVAVAGELPAFASDSDPSERTAAVLTFHATLEEVSAALAEQFLGPFQSSVIEPLKQGLEEYRDTTQMLQDRKAKKMERDHYQAKLENLEREKVEKDSLEKTTVKQKQELADRLTRNRTKAFETAEEAKQATKEVRDRLRAYSKFARGQCQAVGDALVPLQRDFYVAFAEKVVKGLALDPDATPVDQRAADKLKDLMARGLAVPNAGMTTDRGAAAAFQMRQPTGPPKTPEESLAGKAPLSAGETERVRDFMVAETSKPPDQLPPAPLPPPATEEKVLPPGMMEVVGTFDFAADQPGDLGFKAGDVILTDAAAFAAAGDSGGWVSGELNGKQGSFPSNYCAPK</sequence>
<gene>
    <name evidence="8" type="ORF">PECAL_1P09120</name>
</gene>
<dbReference type="Gene3D" id="2.30.30.40">
    <property type="entry name" value="SH3 Domains"/>
    <property type="match status" value="1"/>
</dbReference>
<feature type="coiled-coil region" evidence="5">
    <location>
        <begin position="425"/>
        <end position="497"/>
    </location>
</feature>
<dbReference type="PANTHER" id="PTHR47174">
    <property type="entry name" value="BRIDGING INTEGRATOR 3"/>
    <property type="match status" value="1"/>
</dbReference>
<evidence type="ECO:0000313" key="8">
    <source>
        <dbReference type="EMBL" id="CAH0364545.1"/>
    </source>
</evidence>
<dbReference type="GO" id="GO:0051666">
    <property type="term" value="P:actin cortical patch localization"/>
    <property type="evidence" value="ECO:0007669"/>
    <property type="project" value="InterPro"/>
</dbReference>
<dbReference type="InterPro" id="IPR001452">
    <property type="entry name" value="SH3_domain"/>
</dbReference>
<accession>A0A8J2WE11</accession>
<dbReference type="GO" id="GO:0015629">
    <property type="term" value="C:actin cytoskeleton"/>
    <property type="evidence" value="ECO:0007669"/>
    <property type="project" value="TreeGrafter"/>
</dbReference>
<dbReference type="GO" id="GO:0005737">
    <property type="term" value="C:cytoplasm"/>
    <property type="evidence" value="ECO:0007669"/>
    <property type="project" value="UniProtKB-SubCell"/>
</dbReference>
<dbReference type="SMART" id="SM00326">
    <property type="entry name" value="SH3"/>
    <property type="match status" value="1"/>
</dbReference>
<dbReference type="InterPro" id="IPR036028">
    <property type="entry name" value="SH3-like_dom_sf"/>
</dbReference>
<organism evidence="8 9">
    <name type="scientific">Pelagomonas calceolata</name>
    <dbReference type="NCBI Taxonomy" id="35677"/>
    <lineage>
        <taxon>Eukaryota</taxon>
        <taxon>Sar</taxon>
        <taxon>Stramenopiles</taxon>
        <taxon>Ochrophyta</taxon>
        <taxon>Pelagophyceae</taxon>
        <taxon>Pelagomonadales</taxon>
        <taxon>Pelagomonadaceae</taxon>
        <taxon>Pelagomonas</taxon>
    </lineage>
</organism>
<dbReference type="OrthoDB" id="10255964at2759"/>
<protein>
    <recommendedName>
        <fullName evidence="7">SH3 domain-containing protein</fullName>
    </recommendedName>
</protein>
<dbReference type="InterPro" id="IPR027267">
    <property type="entry name" value="AH/BAR_dom_sf"/>
</dbReference>
<dbReference type="InterPro" id="IPR046982">
    <property type="entry name" value="BIN3/RVS161-like"/>
</dbReference>
<dbReference type="SUPFAM" id="SSF50044">
    <property type="entry name" value="SH3-domain"/>
    <property type="match status" value="1"/>
</dbReference>
<evidence type="ECO:0000259" key="7">
    <source>
        <dbReference type="PROSITE" id="PS50002"/>
    </source>
</evidence>
<evidence type="ECO:0000256" key="2">
    <source>
        <dbReference type="ARBA" id="ARBA00022443"/>
    </source>
</evidence>
<dbReference type="PANTHER" id="PTHR47174:SF3">
    <property type="entry name" value="BRIDGING INTEGRATOR 3"/>
    <property type="match status" value="1"/>
</dbReference>
<keyword evidence="9" id="KW-1185">Reference proteome</keyword>
<dbReference type="Proteomes" id="UP000789595">
    <property type="component" value="Unassembled WGS sequence"/>
</dbReference>
<keyword evidence="3" id="KW-0963">Cytoplasm</keyword>
<dbReference type="GO" id="GO:0006897">
    <property type="term" value="P:endocytosis"/>
    <property type="evidence" value="ECO:0007669"/>
    <property type="project" value="InterPro"/>
</dbReference>
<proteinExistence type="predicted"/>
<keyword evidence="2 4" id="KW-0728">SH3 domain</keyword>
<dbReference type="Pfam" id="PF07653">
    <property type="entry name" value="SH3_2"/>
    <property type="match status" value="1"/>
</dbReference>
<evidence type="ECO:0000256" key="6">
    <source>
        <dbReference type="SAM" id="MobiDB-lite"/>
    </source>
</evidence>
<evidence type="ECO:0000256" key="4">
    <source>
        <dbReference type="PROSITE-ProRule" id="PRU00192"/>
    </source>
</evidence>
<feature type="domain" description="SH3" evidence="7">
    <location>
        <begin position="646"/>
        <end position="709"/>
    </location>
</feature>
<keyword evidence="5" id="KW-0175">Coiled coil</keyword>
<dbReference type="AlphaFoldDB" id="A0A8J2WE11"/>
<reference evidence="8" key="1">
    <citation type="submission" date="2021-11" db="EMBL/GenBank/DDBJ databases">
        <authorList>
            <consortium name="Genoscope - CEA"/>
            <person name="William W."/>
        </authorList>
    </citation>
    <scope>NUCLEOTIDE SEQUENCE</scope>
</reference>